<keyword evidence="13" id="KW-1185">Reference proteome</keyword>
<evidence type="ECO:0000256" key="6">
    <source>
        <dbReference type="ARBA" id="ARBA00022490"/>
    </source>
</evidence>
<dbReference type="GO" id="GO:0035498">
    <property type="term" value="P:carnosine metabolic process"/>
    <property type="evidence" value="ECO:0007669"/>
    <property type="project" value="UniProtKB-ARBA"/>
</dbReference>
<accession>A0A8C4R7X7</accession>
<evidence type="ECO:0000256" key="2">
    <source>
        <dbReference type="ARBA" id="ARBA00004514"/>
    </source>
</evidence>
<protein>
    <recommendedName>
        <fullName evidence="5">Carnosine N-methyltransferase</fullName>
        <ecNumber evidence="4">2.1.1.22</ecNumber>
    </recommendedName>
</protein>
<comment type="similarity">
    <text evidence="3">Belongs to the carnosine N-methyltransferase family.</text>
</comment>
<dbReference type="InterPro" id="IPR012901">
    <property type="entry name" value="CARME"/>
</dbReference>
<comment type="subcellular location">
    <subcellularLocation>
        <location evidence="2">Cytoplasm</location>
        <location evidence="2">Cytosol</location>
    </subcellularLocation>
    <subcellularLocation>
        <location evidence="1">Nucleus</location>
    </subcellularLocation>
</comment>
<comment type="function">
    <text evidence="11">N-methyltransferase that catalyzes the formation of anserine (beta-alanyl-N(Pi)-methyl-L-histidine) from carnosine. Anserine, a methylated derivative of carnosine (beta-alanyl-L-histidine), is an abundant constituent of vertebrate skeletal muscles. Also methylates other L-histidine-containing di- and tripeptides such as Gly-Gly-His, Gly-His and homocarnosine (GABA-His).</text>
</comment>
<evidence type="ECO:0000256" key="11">
    <source>
        <dbReference type="ARBA" id="ARBA00054322"/>
    </source>
</evidence>
<keyword evidence="10" id="KW-0539">Nucleus</keyword>
<sequence length="388" mass="44422">MCPMHSSTQDADSLVKDNMDLDSDQENDYEGSGSYCNSQQPIRAHTLERINRAEKSFRSLPEAHRRLLPHFLKHLDDVRQCALHNAGVLQDVLGSCNHMFENKDYDFVDAAAESATLASNFDMDKLNSTLKQVVRDWTLEGAVEREACYRPIIDEISNHFPRDYCNPEDVHVLVPGAGLGRLAWELASLGYTCQGNEWSLYMLFVSHYILNRCPGMEQKTLYPWALQFSNNWRSADQIRPVLLPDIDPSCFPDGSNFSMTAGDFLEIYADEEDAWDCIATCFFIDTAHNIIDYIEAIWKILKPGGVWINMGPLLYHYENTPNEMSVEFSFEDVREIILKLGFHIEVQRDCVESRYTGNKRSMMKYVYDCVYFVAIKPGRLQTNADGTP</sequence>
<dbReference type="Gene3D" id="3.40.50.150">
    <property type="entry name" value="Vaccinia Virus protein VP39"/>
    <property type="match status" value="1"/>
</dbReference>
<organism evidence="12 13">
    <name type="scientific">Eptatretus burgeri</name>
    <name type="common">Inshore hagfish</name>
    <dbReference type="NCBI Taxonomy" id="7764"/>
    <lineage>
        <taxon>Eukaryota</taxon>
        <taxon>Metazoa</taxon>
        <taxon>Chordata</taxon>
        <taxon>Craniata</taxon>
        <taxon>Vertebrata</taxon>
        <taxon>Cyclostomata</taxon>
        <taxon>Myxini</taxon>
        <taxon>Myxiniformes</taxon>
        <taxon>Myxinidae</taxon>
        <taxon>Eptatretinae</taxon>
        <taxon>Eptatretus</taxon>
    </lineage>
</organism>
<dbReference type="GO" id="GO:0032259">
    <property type="term" value="P:methylation"/>
    <property type="evidence" value="ECO:0007669"/>
    <property type="project" value="UniProtKB-KW"/>
</dbReference>
<keyword evidence="7" id="KW-0489">Methyltransferase</keyword>
<evidence type="ECO:0000256" key="3">
    <source>
        <dbReference type="ARBA" id="ARBA00010086"/>
    </source>
</evidence>
<dbReference type="EC" id="2.1.1.22" evidence="4"/>
<dbReference type="GO" id="GO:0005829">
    <property type="term" value="C:cytosol"/>
    <property type="evidence" value="ECO:0007669"/>
    <property type="project" value="UniProtKB-SubCell"/>
</dbReference>
<evidence type="ECO:0000256" key="1">
    <source>
        <dbReference type="ARBA" id="ARBA00004123"/>
    </source>
</evidence>
<keyword evidence="6" id="KW-0963">Cytoplasm</keyword>
<evidence type="ECO:0000256" key="10">
    <source>
        <dbReference type="ARBA" id="ARBA00023242"/>
    </source>
</evidence>
<dbReference type="GeneTree" id="ENSGT00390000005323"/>
<dbReference type="PANTHER" id="PTHR12303:SF6">
    <property type="entry name" value="CARNOSINE N-METHYLTRANSFERASE"/>
    <property type="match status" value="1"/>
</dbReference>
<dbReference type="GO" id="GO:0005634">
    <property type="term" value="C:nucleus"/>
    <property type="evidence" value="ECO:0007669"/>
    <property type="project" value="UniProtKB-SubCell"/>
</dbReference>
<evidence type="ECO:0000256" key="8">
    <source>
        <dbReference type="ARBA" id="ARBA00022679"/>
    </source>
</evidence>
<reference evidence="12" key="1">
    <citation type="submission" date="2025-08" db="UniProtKB">
        <authorList>
            <consortium name="Ensembl"/>
        </authorList>
    </citation>
    <scope>IDENTIFICATION</scope>
</reference>
<dbReference type="FunFam" id="3.40.50.150:FF:000094">
    <property type="entry name" value="Carnosine N-methyltransferase 1"/>
    <property type="match status" value="1"/>
</dbReference>
<dbReference type="PANTHER" id="PTHR12303">
    <property type="entry name" value="CARNOSINE N-METHYLTRANSFERASE"/>
    <property type="match status" value="1"/>
</dbReference>
<keyword evidence="8" id="KW-0808">Transferase</keyword>
<keyword evidence="9" id="KW-0949">S-adenosyl-L-methionine</keyword>
<dbReference type="Ensembl" id="ENSEBUT00000027123.1">
    <property type="protein sequence ID" value="ENSEBUP00000026547.1"/>
    <property type="gene ID" value="ENSEBUG00000016343.1"/>
</dbReference>
<dbReference type="SUPFAM" id="SSF53335">
    <property type="entry name" value="S-adenosyl-L-methionine-dependent methyltransferases"/>
    <property type="match status" value="1"/>
</dbReference>
<evidence type="ECO:0000256" key="5">
    <source>
        <dbReference type="ARBA" id="ARBA00015448"/>
    </source>
</evidence>
<dbReference type="AlphaFoldDB" id="A0A8C4R7X7"/>
<dbReference type="Pfam" id="PF07942">
    <property type="entry name" value="CARME"/>
    <property type="match status" value="1"/>
</dbReference>
<evidence type="ECO:0000256" key="7">
    <source>
        <dbReference type="ARBA" id="ARBA00022603"/>
    </source>
</evidence>
<dbReference type="InterPro" id="IPR029063">
    <property type="entry name" value="SAM-dependent_MTases_sf"/>
</dbReference>
<evidence type="ECO:0000313" key="13">
    <source>
        <dbReference type="Proteomes" id="UP000694388"/>
    </source>
</evidence>
<evidence type="ECO:0000256" key="4">
    <source>
        <dbReference type="ARBA" id="ARBA00012003"/>
    </source>
</evidence>
<evidence type="ECO:0000313" key="12">
    <source>
        <dbReference type="Ensembl" id="ENSEBUP00000026547.1"/>
    </source>
</evidence>
<reference evidence="12" key="2">
    <citation type="submission" date="2025-09" db="UniProtKB">
        <authorList>
            <consortium name="Ensembl"/>
        </authorList>
    </citation>
    <scope>IDENTIFICATION</scope>
</reference>
<evidence type="ECO:0000256" key="9">
    <source>
        <dbReference type="ARBA" id="ARBA00022691"/>
    </source>
</evidence>
<proteinExistence type="inferred from homology"/>
<dbReference type="Proteomes" id="UP000694388">
    <property type="component" value="Unplaced"/>
</dbReference>
<dbReference type="GO" id="GO:0030735">
    <property type="term" value="F:carnosine N-methyltransferase activity"/>
    <property type="evidence" value="ECO:0007669"/>
    <property type="project" value="UniProtKB-EC"/>
</dbReference>
<dbReference type="SMART" id="SM01296">
    <property type="entry name" value="N2227"/>
    <property type="match status" value="1"/>
</dbReference>
<name>A0A8C4R7X7_EPTBU</name>